<dbReference type="SUPFAM" id="SSF81301">
    <property type="entry name" value="Nucleotidyltransferase"/>
    <property type="match status" value="1"/>
</dbReference>
<dbReference type="AlphaFoldDB" id="A0A1H4DS50"/>
<keyword evidence="2" id="KW-0808">Transferase</keyword>
<dbReference type="PANTHER" id="PTHR33933">
    <property type="entry name" value="NUCLEOTIDYLTRANSFERASE"/>
    <property type="match status" value="1"/>
</dbReference>
<evidence type="ECO:0000313" key="3">
    <source>
        <dbReference type="Proteomes" id="UP000182257"/>
    </source>
</evidence>
<dbReference type="CDD" id="cd05403">
    <property type="entry name" value="NT_KNTase_like"/>
    <property type="match status" value="1"/>
</dbReference>
<dbReference type="GO" id="GO:0016779">
    <property type="term" value="F:nucleotidyltransferase activity"/>
    <property type="evidence" value="ECO:0007669"/>
    <property type="project" value="InterPro"/>
</dbReference>
<gene>
    <name evidence="2" type="ORF">SAMN05216462_2504</name>
</gene>
<dbReference type="PANTHER" id="PTHR33933:SF1">
    <property type="entry name" value="PROTEIN ADENYLYLTRANSFERASE MNTA-RELATED"/>
    <property type="match status" value="1"/>
</dbReference>
<sequence>MTTATHNQIVNAIRGKASQIVPKGATVILFGSRARGDAREDSDWDVLILLDKDRITSQDIDDYSYPLRELGWDYNQCINAILYTKHDWDSSISSPFRENVTEDGIRLWG</sequence>
<dbReference type="OrthoDB" id="9803106at2"/>
<dbReference type="Pfam" id="PF01909">
    <property type="entry name" value="NTP_transf_2"/>
    <property type="match status" value="1"/>
</dbReference>
<dbReference type="RefSeq" id="WP_074761805.1">
    <property type="nucleotide sequence ID" value="NZ_FNRF01000004.1"/>
</dbReference>
<accession>A0A1H4DS50</accession>
<dbReference type="Gene3D" id="3.30.460.10">
    <property type="entry name" value="Beta Polymerase, domain 2"/>
    <property type="match status" value="1"/>
</dbReference>
<protein>
    <submittedName>
        <fullName evidence="2">Nucleotidyltransferase domain-containing protein</fullName>
    </submittedName>
</protein>
<dbReference type="InterPro" id="IPR043519">
    <property type="entry name" value="NT_sf"/>
</dbReference>
<evidence type="ECO:0000313" key="2">
    <source>
        <dbReference type="EMBL" id="SEA75571.1"/>
    </source>
</evidence>
<dbReference type="EMBL" id="FNRF01000004">
    <property type="protein sequence ID" value="SEA75571.1"/>
    <property type="molecule type" value="Genomic_DNA"/>
</dbReference>
<dbReference type="InterPro" id="IPR002934">
    <property type="entry name" value="Polymerase_NTP_transf_dom"/>
</dbReference>
<organism evidence="2 3">
    <name type="scientific">Xylanibacter ruminicola</name>
    <name type="common">Prevotella ruminicola</name>
    <dbReference type="NCBI Taxonomy" id="839"/>
    <lineage>
        <taxon>Bacteria</taxon>
        <taxon>Pseudomonadati</taxon>
        <taxon>Bacteroidota</taxon>
        <taxon>Bacteroidia</taxon>
        <taxon>Bacteroidales</taxon>
        <taxon>Prevotellaceae</taxon>
        <taxon>Xylanibacter</taxon>
    </lineage>
</organism>
<dbReference type="Proteomes" id="UP000182257">
    <property type="component" value="Unassembled WGS sequence"/>
</dbReference>
<dbReference type="InterPro" id="IPR052548">
    <property type="entry name" value="Type_VII_TA_antitoxin"/>
</dbReference>
<name>A0A1H4DS50_XYLRU</name>
<feature type="domain" description="Polymerase nucleotidyl transferase" evidence="1">
    <location>
        <begin position="12"/>
        <end position="60"/>
    </location>
</feature>
<evidence type="ECO:0000259" key="1">
    <source>
        <dbReference type="Pfam" id="PF01909"/>
    </source>
</evidence>
<proteinExistence type="predicted"/>
<reference evidence="2 3" key="1">
    <citation type="submission" date="2016-10" db="EMBL/GenBank/DDBJ databases">
        <authorList>
            <person name="de Groot N.N."/>
        </authorList>
    </citation>
    <scope>NUCLEOTIDE SEQUENCE [LARGE SCALE GENOMIC DNA]</scope>
    <source>
        <strain evidence="2 3">D31d</strain>
    </source>
</reference>